<comment type="caution">
    <text evidence="2">The sequence shown here is derived from an EMBL/GenBank/DDBJ whole genome shotgun (WGS) entry which is preliminary data.</text>
</comment>
<protein>
    <submittedName>
        <fullName evidence="2">Uncharacterized protein</fullName>
    </submittedName>
</protein>
<dbReference type="AlphaFoldDB" id="A0A4U8UNB8"/>
<organism evidence="2 3">
    <name type="scientific">Steinernema carpocapsae</name>
    <name type="common">Entomopathogenic nematode</name>
    <dbReference type="NCBI Taxonomy" id="34508"/>
    <lineage>
        <taxon>Eukaryota</taxon>
        <taxon>Metazoa</taxon>
        <taxon>Ecdysozoa</taxon>
        <taxon>Nematoda</taxon>
        <taxon>Chromadorea</taxon>
        <taxon>Rhabditida</taxon>
        <taxon>Tylenchina</taxon>
        <taxon>Panagrolaimomorpha</taxon>
        <taxon>Strongyloidoidea</taxon>
        <taxon>Steinernematidae</taxon>
        <taxon>Steinernema</taxon>
    </lineage>
</organism>
<proteinExistence type="predicted"/>
<keyword evidence="3" id="KW-1185">Reference proteome</keyword>
<evidence type="ECO:0000256" key="1">
    <source>
        <dbReference type="SAM" id="MobiDB-lite"/>
    </source>
</evidence>
<dbReference type="Proteomes" id="UP000298663">
    <property type="component" value="Chromosome X"/>
</dbReference>
<sequence>MYRGDASPIPQINENHVEGVNSPPTEAAAELSIYFRQSPGNVVLGPIFRTECTEAKADHVTHLVRIPGCAAKKTEIMPD</sequence>
<dbReference type="EMBL" id="AZBU02000001">
    <property type="protein sequence ID" value="TMS34371.1"/>
    <property type="molecule type" value="Genomic_DNA"/>
</dbReference>
<evidence type="ECO:0000313" key="3">
    <source>
        <dbReference type="Proteomes" id="UP000298663"/>
    </source>
</evidence>
<reference evidence="2 3" key="2">
    <citation type="journal article" date="2019" name="G3 (Bethesda)">
        <title>Hybrid Assembly of the Genome of the Entomopathogenic Nematode Steinernema carpocapsae Identifies the X-Chromosome.</title>
        <authorList>
            <person name="Serra L."/>
            <person name="Macchietto M."/>
            <person name="Macias-Munoz A."/>
            <person name="McGill C.J."/>
            <person name="Rodriguez I.M."/>
            <person name="Rodriguez B."/>
            <person name="Murad R."/>
            <person name="Mortazavi A."/>
        </authorList>
    </citation>
    <scope>NUCLEOTIDE SEQUENCE [LARGE SCALE GENOMIC DNA]</scope>
    <source>
        <strain evidence="2 3">ALL</strain>
    </source>
</reference>
<evidence type="ECO:0000313" key="2">
    <source>
        <dbReference type="EMBL" id="TMS34371.1"/>
    </source>
</evidence>
<accession>A0A4U8UNB8</accession>
<dbReference type="EMBL" id="CM016762">
    <property type="protein sequence ID" value="TMS34371.1"/>
    <property type="molecule type" value="Genomic_DNA"/>
</dbReference>
<gene>
    <name evidence="2" type="ORF">L596_001981</name>
</gene>
<reference evidence="2 3" key="1">
    <citation type="journal article" date="2015" name="Genome Biol.">
        <title>Comparative genomics of Steinernema reveals deeply conserved gene regulatory networks.</title>
        <authorList>
            <person name="Dillman A.R."/>
            <person name="Macchietto M."/>
            <person name="Porter C.F."/>
            <person name="Rogers A."/>
            <person name="Williams B."/>
            <person name="Antoshechkin I."/>
            <person name="Lee M.M."/>
            <person name="Goodwin Z."/>
            <person name="Lu X."/>
            <person name="Lewis E.E."/>
            <person name="Goodrich-Blair H."/>
            <person name="Stock S.P."/>
            <person name="Adams B.J."/>
            <person name="Sternberg P.W."/>
            <person name="Mortazavi A."/>
        </authorList>
    </citation>
    <scope>NUCLEOTIDE SEQUENCE [LARGE SCALE GENOMIC DNA]</scope>
    <source>
        <strain evidence="2 3">ALL</strain>
    </source>
</reference>
<name>A0A4U8UNB8_STECR</name>
<feature type="region of interest" description="Disordered" evidence="1">
    <location>
        <begin position="1"/>
        <end position="22"/>
    </location>
</feature>